<reference evidence="1" key="1">
    <citation type="journal article" date="2021" name="Proc. Natl. Acad. Sci. U.S.A.">
        <title>Global biogeography of chemosynthetic symbionts reveals both localized and globally distributed symbiont groups. .</title>
        <authorList>
            <person name="Osvatic J.T."/>
            <person name="Wilkins L.G.E."/>
            <person name="Leibrecht L."/>
            <person name="Leray M."/>
            <person name="Zauner S."/>
            <person name="Polzin J."/>
            <person name="Camacho Y."/>
            <person name="Gros O."/>
            <person name="van Gils J.A."/>
            <person name="Eisen J.A."/>
            <person name="Petersen J.M."/>
            <person name="Yuen B."/>
        </authorList>
    </citation>
    <scope>NUCLEOTIDE SEQUENCE</scope>
    <source>
        <strain evidence="1">MAGL173</strain>
    </source>
</reference>
<proteinExistence type="predicted"/>
<evidence type="ECO:0000313" key="2">
    <source>
        <dbReference type="Proteomes" id="UP000886687"/>
    </source>
</evidence>
<protein>
    <submittedName>
        <fullName evidence="1">Serine/threonine protein phosphatase</fullName>
    </submittedName>
</protein>
<organism evidence="1 2">
    <name type="scientific">Candidatus Thiodiazotropha lotti</name>
    <dbReference type="NCBI Taxonomy" id="2792787"/>
    <lineage>
        <taxon>Bacteria</taxon>
        <taxon>Pseudomonadati</taxon>
        <taxon>Pseudomonadota</taxon>
        <taxon>Gammaproteobacteria</taxon>
        <taxon>Chromatiales</taxon>
        <taxon>Sedimenticolaceae</taxon>
        <taxon>Candidatus Thiodiazotropha</taxon>
    </lineage>
</organism>
<dbReference type="InterPro" id="IPR027417">
    <property type="entry name" value="P-loop_NTPase"/>
</dbReference>
<comment type="caution">
    <text evidence="1">The sequence shown here is derived from an EMBL/GenBank/DDBJ whole genome shotgun (WGS) entry which is preliminary data.</text>
</comment>
<dbReference type="Proteomes" id="UP000886687">
    <property type="component" value="Unassembled WGS sequence"/>
</dbReference>
<name>A0A9E4K5N5_9GAMM</name>
<accession>A0A9E4K5N5</accession>
<gene>
    <name evidence="1" type="ORF">JAZ04_15240</name>
</gene>
<dbReference type="SUPFAM" id="SSF52540">
    <property type="entry name" value="P-loop containing nucleoside triphosphate hydrolases"/>
    <property type="match status" value="1"/>
</dbReference>
<dbReference type="AlphaFoldDB" id="A0A9E4K5N5"/>
<dbReference type="EMBL" id="JAEPDI010000012">
    <property type="protein sequence ID" value="MCG7940191.1"/>
    <property type="molecule type" value="Genomic_DNA"/>
</dbReference>
<sequence>MFFLKTEPITELKLIKEVPFPSDVTFRQLLISGPPGAGKSTLVRKISGWSEEGYVDLAVNKWWTAQCLSLRPREIHLGLPFEGFKQSLAIFEAEWTEADPPLRLDLDRIRIPPVKRHFWSVNWHKRYVFEFILPPVDTLYRQRMERGKRGTHPVDKGVTEELVRRQIITYSTIAHHLQQSGLNVYVREGTDQPPLRIVGLEND</sequence>
<evidence type="ECO:0000313" key="1">
    <source>
        <dbReference type="EMBL" id="MCG7940191.1"/>
    </source>
</evidence>